<dbReference type="AlphaFoldDB" id="A0A2K3KYW8"/>
<dbReference type="ExpressionAtlas" id="A0A2K3KYW8">
    <property type="expression patterns" value="baseline"/>
</dbReference>
<evidence type="ECO:0000313" key="3">
    <source>
        <dbReference type="Proteomes" id="UP000236291"/>
    </source>
</evidence>
<reference evidence="2 3" key="2">
    <citation type="journal article" date="2017" name="Front. Plant Sci.">
        <title>Gene Classification and Mining of Molecular Markers Useful in Red Clover (Trifolium pratense) Breeding.</title>
        <authorList>
            <person name="Istvanek J."/>
            <person name="Dluhosova J."/>
            <person name="Dluhos P."/>
            <person name="Patkova L."/>
            <person name="Nedelnik J."/>
            <person name="Repkova J."/>
        </authorList>
    </citation>
    <scope>NUCLEOTIDE SEQUENCE [LARGE SCALE GENOMIC DNA]</scope>
    <source>
        <strain evidence="3">cv. Tatra</strain>
        <tissue evidence="2">Young leaves</tissue>
    </source>
</reference>
<dbReference type="SUPFAM" id="SSF81383">
    <property type="entry name" value="F-box domain"/>
    <property type="match status" value="1"/>
</dbReference>
<dbReference type="InterPro" id="IPR036047">
    <property type="entry name" value="F-box-like_dom_sf"/>
</dbReference>
<dbReference type="Pfam" id="PF00646">
    <property type="entry name" value="F-box"/>
    <property type="match status" value="1"/>
</dbReference>
<dbReference type="PANTHER" id="PTHR32212">
    <property type="entry name" value="CYCLIN-LIKE F-BOX"/>
    <property type="match status" value="1"/>
</dbReference>
<protein>
    <submittedName>
        <fullName evidence="2">F-box/FBD/LRR-repeat protein</fullName>
    </submittedName>
</protein>
<dbReference type="Gene3D" id="1.20.1280.50">
    <property type="match status" value="1"/>
</dbReference>
<proteinExistence type="predicted"/>
<comment type="caution">
    <text evidence="2">The sequence shown here is derived from an EMBL/GenBank/DDBJ whole genome shotgun (WGS) entry which is preliminary data.</text>
</comment>
<gene>
    <name evidence="2" type="ORF">L195_g027360</name>
</gene>
<dbReference type="EMBL" id="ASHM01023376">
    <property type="protein sequence ID" value="PNX71480.1"/>
    <property type="molecule type" value="Genomic_DNA"/>
</dbReference>
<dbReference type="STRING" id="57577.A0A2K3KYW8"/>
<evidence type="ECO:0000259" key="1">
    <source>
        <dbReference type="PROSITE" id="PS50181"/>
    </source>
</evidence>
<dbReference type="InterPro" id="IPR001810">
    <property type="entry name" value="F-box_dom"/>
</dbReference>
<dbReference type="Proteomes" id="UP000236291">
    <property type="component" value="Unassembled WGS sequence"/>
</dbReference>
<organism evidence="2 3">
    <name type="scientific">Trifolium pratense</name>
    <name type="common">Red clover</name>
    <dbReference type="NCBI Taxonomy" id="57577"/>
    <lineage>
        <taxon>Eukaryota</taxon>
        <taxon>Viridiplantae</taxon>
        <taxon>Streptophyta</taxon>
        <taxon>Embryophyta</taxon>
        <taxon>Tracheophyta</taxon>
        <taxon>Spermatophyta</taxon>
        <taxon>Magnoliopsida</taxon>
        <taxon>eudicotyledons</taxon>
        <taxon>Gunneridae</taxon>
        <taxon>Pentapetalae</taxon>
        <taxon>rosids</taxon>
        <taxon>fabids</taxon>
        <taxon>Fabales</taxon>
        <taxon>Fabaceae</taxon>
        <taxon>Papilionoideae</taxon>
        <taxon>50 kb inversion clade</taxon>
        <taxon>NPAAA clade</taxon>
        <taxon>Hologalegina</taxon>
        <taxon>IRL clade</taxon>
        <taxon>Trifolieae</taxon>
        <taxon>Trifolium</taxon>
    </lineage>
</organism>
<reference evidence="2 3" key="1">
    <citation type="journal article" date="2014" name="Am. J. Bot.">
        <title>Genome assembly and annotation for red clover (Trifolium pratense; Fabaceae).</title>
        <authorList>
            <person name="Istvanek J."/>
            <person name="Jaros M."/>
            <person name="Krenek A."/>
            <person name="Repkova J."/>
        </authorList>
    </citation>
    <scope>NUCLEOTIDE SEQUENCE [LARGE SCALE GENOMIC DNA]</scope>
    <source>
        <strain evidence="3">cv. Tatra</strain>
        <tissue evidence="2">Young leaves</tissue>
    </source>
</reference>
<feature type="domain" description="F-box" evidence="1">
    <location>
        <begin position="12"/>
        <end position="65"/>
    </location>
</feature>
<sequence>MLNKKAKQDDHIDRISNLPINVIDGILEHLDIRDRVRSSVLSTKWRYLWASVPRLEFESKFFDRCTRERVLFVVVRYLKSLALTASICLKKAKNLIDLTLIAMECWESGLIKSLAKNIQRFSIGSYSSNKKLESSFNSMTEYGTVKEKQALILLDKGSGIHQISGIHRKE</sequence>
<accession>A0A2K3KYW8</accession>
<evidence type="ECO:0000313" key="2">
    <source>
        <dbReference type="EMBL" id="PNX71480.1"/>
    </source>
</evidence>
<dbReference type="PROSITE" id="PS50181">
    <property type="entry name" value="FBOX"/>
    <property type="match status" value="1"/>
</dbReference>
<dbReference type="SMART" id="SM00256">
    <property type="entry name" value="FBOX"/>
    <property type="match status" value="1"/>
</dbReference>
<dbReference type="PANTHER" id="PTHR32212:SF456">
    <property type="entry name" value="F-BOX_RNI_FBD-LIKE DOMAIN PROTEIN"/>
    <property type="match status" value="1"/>
</dbReference>
<name>A0A2K3KYW8_TRIPR</name>